<feature type="region of interest" description="Disordered" evidence="1">
    <location>
        <begin position="94"/>
        <end position="113"/>
    </location>
</feature>
<sequence>MRTATAMEMTKEDEKRSGSQHKRIGEVAGGTAAECAIVCCCCPCTVLHFLILALYKVPAGLCRKAWRNKKKRKKLLTKQKNIDDSLGVYFTDDEKESDAGNVDGDDHDRGSLETAEFESEMWNRFYGGTGFGRSSSQREEQQQKEQHQ</sequence>
<organism evidence="2 3">
    <name type="scientific">Datura stramonium</name>
    <name type="common">Jimsonweed</name>
    <name type="synonym">Common thornapple</name>
    <dbReference type="NCBI Taxonomy" id="4076"/>
    <lineage>
        <taxon>Eukaryota</taxon>
        <taxon>Viridiplantae</taxon>
        <taxon>Streptophyta</taxon>
        <taxon>Embryophyta</taxon>
        <taxon>Tracheophyta</taxon>
        <taxon>Spermatophyta</taxon>
        <taxon>Magnoliopsida</taxon>
        <taxon>eudicotyledons</taxon>
        <taxon>Gunneridae</taxon>
        <taxon>Pentapetalae</taxon>
        <taxon>asterids</taxon>
        <taxon>lamiids</taxon>
        <taxon>Solanales</taxon>
        <taxon>Solanaceae</taxon>
        <taxon>Solanoideae</taxon>
        <taxon>Datureae</taxon>
        <taxon>Datura</taxon>
    </lineage>
</organism>
<evidence type="ECO:0000313" key="3">
    <source>
        <dbReference type="Proteomes" id="UP000823775"/>
    </source>
</evidence>
<reference evidence="2 3" key="1">
    <citation type="journal article" date="2021" name="BMC Genomics">
        <title>Datura genome reveals duplications of psychoactive alkaloid biosynthetic genes and high mutation rate following tissue culture.</title>
        <authorList>
            <person name="Rajewski A."/>
            <person name="Carter-House D."/>
            <person name="Stajich J."/>
            <person name="Litt A."/>
        </authorList>
    </citation>
    <scope>NUCLEOTIDE SEQUENCE [LARGE SCALE GENOMIC DNA]</scope>
    <source>
        <strain evidence="2">AR-01</strain>
    </source>
</reference>
<name>A0ABS8V8C0_DATST</name>
<feature type="region of interest" description="Disordered" evidence="1">
    <location>
        <begin position="125"/>
        <end position="148"/>
    </location>
</feature>
<feature type="compositionally biased region" description="Basic and acidic residues" evidence="1">
    <location>
        <begin position="136"/>
        <end position="148"/>
    </location>
</feature>
<feature type="region of interest" description="Disordered" evidence="1">
    <location>
        <begin position="1"/>
        <end position="20"/>
    </location>
</feature>
<dbReference type="EMBL" id="JACEIK010003682">
    <property type="protein sequence ID" value="MCD9642672.1"/>
    <property type="molecule type" value="Genomic_DNA"/>
</dbReference>
<gene>
    <name evidence="2" type="ORF">HAX54_029579</name>
</gene>
<dbReference type="Proteomes" id="UP000823775">
    <property type="component" value="Unassembled WGS sequence"/>
</dbReference>
<dbReference type="PANTHER" id="PTHR33264:SF28">
    <property type="match status" value="1"/>
</dbReference>
<accession>A0ABS8V8C0</accession>
<comment type="caution">
    <text evidence="2">The sequence shown here is derived from an EMBL/GenBank/DDBJ whole genome shotgun (WGS) entry which is preliminary data.</text>
</comment>
<protein>
    <submittedName>
        <fullName evidence="2">Uncharacterized protein</fullName>
    </submittedName>
</protein>
<dbReference type="PANTHER" id="PTHR33264">
    <property type="entry name" value="EXPRESSED PROTEIN"/>
    <property type="match status" value="1"/>
</dbReference>
<evidence type="ECO:0000256" key="1">
    <source>
        <dbReference type="SAM" id="MobiDB-lite"/>
    </source>
</evidence>
<evidence type="ECO:0000313" key="2">
    <source>
        <dbReference type="EMBL" id="MCD9642672.1"/>
    </source>
</evidence>
<proteinExistence type="predicted"/>
<keyword evidence="3" id="KW-1185">Reference proteome</keyword>